<protein>
    <submittedName>
        <fullName evidence="3">Peptide deformylase</fullName>
    </submittedName>
</protein>
<dbReference type="PANTHER" id="PTHR10458">
    <property type="entry name" value="PEPTIDE DEFORMYLASE"/>
    <property type="match status" value="1"/>
</dbReference>
<dbReference type="Proteomes" id="UP001183607">
    <property type="component" value="Unassembled WGS sequence"/>
</dbReference>
<accession>A0ABD5EC32</accession>
<dbReference type="AlphaFoldDB" id="A0ABD5EC32"/>
<comment type="caution">
    <text evidence="3">The sequence shown here is derived from an EMBL/GenBank/DDBJ whole genome shotgun (WGS) entry which is preliminary data.</text>
</comment>
<dbReference type="PANTHER" id="PTHR10458:SF22">
    <property type="entry name" value="PEPTIDE DEFORMYLASE"/>
    <property type="match status" value="1"/>
</dbReference>
<dbReference type="RefSeq" id="WP_311677600.1">
    <property type="nucleotide sequence ID" value="NZ_JAVRER010000060.1"/>
</dbReference>
<reference evidence="4" key="1">
    <citation type="submission" date="2023-07" db="EMBL/GenBank/DDBJ databases">
        <title>30 novel species of actinomycetes from the DSMZ collection.</title>
        <authorList>
            <person name="Nouioui I."/>
        </authorList>
    </citation>
    <scope>NUCLEOTIDE SEQUENCE [LARGE SCALE GENOMIC DNA]</scope>
    <source>
        <strain evidence="4">DSM 41982</strain>
    </source>
</reference>
<dbReference type="Pfam" id="PF01327">
    <property type="entry name" value="Pep_deformylase"/>
    <property type="match status" value="1"/>
</dbReference>
<dbReference type="SUPFAM" id="SSF56420">
    <property type="entry name" value="Peptide deformylase"/>
    <property type="match status" value="1"/>
</dbReference>
<evidence type="ECO:0000256" key="1">
    <source>
        <dbReference type="ARBA" id="ARBA00010759"/>
    </source>
</evidence>
<comment type="similarity">
    <text evidence="1">Belongs to the polypeptide deformylase family.</text>
</comment>
<dbReference type="InterPro" id="IPR023635">
    <property type="entry name" value="Peptide_deformylase"/>
</dbReference>
<evidence type="ECO:0000313" key="3">
    <source>
        <dbReference type="EMBL" id="MDT0419004.1"/>
    </source>
</evidence>
<dbReference type="InterPro" id="IPR036821">
    <property type="entry name" value="Peptide_deformylase_sf"/>
</dbReference>
<gene>
    <name evidence="3" type="ORF">RM574_26330</name>
</gene>
<dbReference type="EMBL" id="JAVRER010000060">
    <property type="protein sequence ID" value="MDT0419004.1"/>
    <property type="molecule type" value="Genomic_DNA"/>
</dbReference>
<dbReference type="PRINTS" id="PR01576">
    <property type="entry name" value="PDEFORMYLASE"/>
</dbReference>
<feature type="region of interest" description="Disordered" evidence="2">
    <location>
        <begin position="357"/>
        <end position="376"/>
    </location>
</feature>
<name>A0ABD5EC32_9ACTN</name>
<dbReference type="Gene3D" id="3.90.45.10">
    <property type="entry name" value="Peptide deformylase"/>
    <property type="match status" value="1"/>
</dbReference>
<sequence>MSVAAERAGRLGLPVERGFAVRARGGDARGAWALAAGEVRGGEECGSWLRATALRLAVRLDPGPRVRWAPGGLVRPTYAPGPDAPTALRAWAEDVVLQAAVGELLENGGPFGVRFPDVDGAWYELVAAPIPVPTEADERKPGAPMSDTTLANAALRPVRCDAETDVPHLMRIFAKRLSIHTVGGEPASRTRCALEPHEGVEHMGRVRELREGAVWVTFTREMPPYQARLLRPCAREERCGLYEGHPGRCLAAEPERWEPERMGELGVLLEGAPELAAPVREFDLPREREEAARTVREIETVLDRVLRAYPFPGGVGLSAPQIGVPRAAALVQPPWGAPAVTLLNPCVIAGSRETAEEYESCPGRSGPRTPTSRPNEITVRTTTLTGHPLTTAYTQPLARLVHHEIDHLKGLLHPPRLPVRTPRSVDTAPGAVVYEE</sequence>
<dbReference type="GO" id="GO:0042586">
    <property type="term" value="F:peptide deformylase activity"/>
    <property type="evidence" value="ECO:0007669"/>
    <property type="project" value="UniProtKB-ARBA"/>
</dbReference>
<evidence type="ECO:0000256" key="2">
    <source>
        <dbReference type="SAM" id="MobiDB-lite"/>
    </source>
</evidence>
<proteinExistence type="inferred from homology"/>
<organism evidence="3 4">
    <name type="scientific">Streptomyces evansiae</name>
    <dbReference type="NCBI Taxonomy" id="3075535"/>
    <lineage>
        <taxon>Bacteria</taxon>
        <taxon>Bacillati</taxon>
        <taxon>Actinomycetota</taxon>
        <taxon>Actinomycetes</taxon>
        <taxon>Kitasatosporales</taxon>
        <taxon>Streptomycetaceae</taxon>
        <taxon>Streptomyces</taxon>
    </lineage>
</organism>
<evidence type="ECO:0000313" key="4">
    <source>
        <dbReference type="Proteomes" id="UP001183607"/>
    </source>
</evidence>